<dbReference type="OrthoDB" id="2514702at2"/>
<keyword evidence="1" id="KW-0472">Membrane</keyword>
<evidence type="ECO:0000259" key="2">
    <source>
        <dbReference type="Pfam" id="PF06580"/>
    </source>
</evidence>
<dbReference type="InterPro" id="IPR036890">
    <property type="entry name" value="HATPase_C_sf"/>
</dbReference>
<sequence length="382" mass="43773">MPYAMSSTTEPKWLLNFYLNSRNTSKSYRAAMLIMFWLHFILTWSVMLSLIEVPDRHYNDIILRSFLEAALLVGVCHCLIRPYLRMNLIGSSVDLRSTFKGLLYVALISFIYFLISYSMGQMSFLKGTDISQIQVVTEKGKMGGEVTLLAIVIIGCLESFATLFLWSVAYLVWHFHKNKKELQVQVNESQIQQLTNQLSPHFLFNTLNSIRALIFADQEKAAEVLTLLSDLLRSQMQSQIKIQSTLEQDWLLTSKYLSIEKVRFDKRLELIVDLDESTLRESIPTLTLLTLAENAIKHGISTSSKPGFIRIESQSLTSNMWRLSVTNTVYSSKSQPGTRVGLHNVKKRLELMFARQYKFSSALDNELFTVSMELPHAKSVNR</sequence>
<dbReference type="EMBL" id="VKGK01000016">
    <property type="protein sequence ID" value="TRY13780.1"/>
    <property type="molecule type" value="Genomic_DNA"/>
</dbReference>
<proteinExistence type="predicted"/>
<keyword evidence="4" id="KW-1185">Reference proteome</keyword>
<organism evidence="3 4">
    <name type="scientific">Shewanella hanedai</name>
    <name type="common">Alteromonas hanedai</name>
    <dbReference type="NCBI Taxonomy" id="25"/>
    <lineage>
        <taxon>Bacteria</taxon>
        <taxon>Pseudomonadati</taxon>
        <taxon>Pseudomonadota</taxon>
        <taxon>Gammaproteobacteria</taxon>
        <taxon>Alteromonadales</taxon>
        <taxon>Shewanellaceae</taxon>
        <taxon>Shewanella</taxon>
    </lineage>
</organism>
<comment type="caution">
    <text evidence="3">The sequence shown here is derived from an EMBL/GenBank/DDBJ whole genome shotgun (WGS) entry which is preliminary data.</text>
</comment>
<dbReference type="Proteomes" id="UP000318126">
    <property type="component" value="Unassembled WGS sequence"/>
</dbReference>
<feature type="transmembrane region" description="Helical" evidence="1">
    <location>
        <begin position="30"/>
        <end position="49"/>
    </location>
</feature>
<keyword evidence="1" id="KW-0812">Transmembrane</keyword>
<feature type="transmembrane region" description="Helical" evidence="1">
    <location>
        <begin position="61"/>
        <end position="80"/>
    </location>
</feature>
<dbReference type="GO" id="GO:0000155">
    <property type="term" value="F:phosphorelay sensor kinase activity"/>
    <property type="evidence" value="ECO:0007669"/>
    <property type="project" value="InterPro"/>
</dbReference>
<accession>A0A553JN01</accession>
<reference evidence="4" key="1">
    <citation type="submission" date="2019-07" db="EMBL/GenBank/DDBJ databases">
        <title>Shewanella sp. YLB-08 draft genomic sequence.</title>
        <authorList>
            <person name="Yu L."/>
        </authorList>
    </citation>
    <scope>NUCLEOTIDE SEQUENCE [LARGE SCALE GENOMIC DNA]</scope>
    <source>
        <strain evidence="4">JCM 20706</strain>
    </source>
</reference>
<dbReference type="InterPro" id="IPR050640">
    <property type="entry name" value="Bact_2-comp_sensor_kinase"/>
</dbReference>
<dbReference type="PANTHER" id="PTHR34220">
    <property type="entry name" value="SENSOR HISTIDINE KINASE YPDA"/>
    <property type="match status" value="1"/>
</dbReference>
<protein>
    <recommendedName>
        <fullName evidence="2">Signal transduction histidine kinase internal region domain-containing protein</fullName>
    </recommendedName>
</protein>
<feature type="transmembrane region" description="Helical" evidence="1">
    <location>
        <begin position="148"/>
        <end position="173"/>
    </location>
</feature>
<dbReference type="Gene3D" id="3.30.565.10">
    <property type="entry name" value="Histidine kinase-like ATPase, C-terminal domain"/>
    <property type="match status" value="1"/>
</dbReference>
<dbReference type="SUPFAM" id="SSF55874">
    <property type="entry name" value="ATPase domain of HSP90 chaperone/DNA topoisomerase II/histidine kinase"/>
    <property type="match status" value="1"/>
</dbReference>
<evidence type="ECO:0000313" key="3">
    <source>
        <dbReference type="EMBL" id="TRY13780.1"/>
    </source>
</evidence>
<dbReference type="GO" id="GO:0016020">
    <property type="term" value="C:membrane"/>
    <property type="evidence" value="ECO:0007669"/>
    <property type="project" value="InterPro"/>
</dbReference>
<keyword evidence="1" id="KW-1133">Transmembrane helix</keyword>
<feature type="transmembrane region" description="Helical" evidence="1">
    <location>
        <begin position="101"/>
        <end position="119"/>
    </location>
</feature>
<dbReference type="PANTHER" id="PTHR34220:SF7">
    <property type="entry name" value="SENSOR HISTIDINE KINASE YPDA"/>
    <property type="match status" value="1"/>
</dbReference>
<feature type="domain" description="Signal transduction histidine kinase internal region" evidence="2">
    <location>
        <begin position="190"/>
        <end position="268"/>
    </location>
</feature>
<evidence type="ECO:0000256" key="1">
    <source>
        <dbReference type="SAM" id="Phobius"/>
    </source>
</evidence>
<dbReference type="Pfam" id="PF06580">
    <property type="entry name" value="His_kinase"/>
    <property type="match status" value="1"/>
</dbReference>
<dbReference type="InterPro" id="IPR010559">
    <property type="entry name" value="Sig_transdc_His_kin_internal"/>
</dbReference>
<dbReference type="AlphaFoldDB" id="A0A553JN01"/>
<dbReference type="RefSeq" id="WP_144040792.1">
    <property type="nucleotide sequence ID" value="NZ_BMPL01000016.1"/>
</dbReference>
<gene>
    <name evidence="3" type="ORF">FN961_13960</name>
</gene>
<evidence type="ECO:0000313" key="4">
    <source>
        <dbReference type="Proteomes" id="UP000318126"/>
    </source>
</evidence>
<name>A0A553JN01_SHEHA</name>